<keyword evidence="5 6" id="KW-0472">Membrane</keyword>
<feature type="transmembrane region" description="Helical" evidence="6">
    <location>
        <begin position="85"/>
        <end position="105"/>
    </location>
</feature>
<evidence type="ECO:0000256" key="6">
    <source>
        <dbReference type="SAM" id="Phobius"/>
    </source>
</evidence>
<feature type="transmembrane region" description="Helical" evidence="6">
    <location>
        <begin position="195"/>
        <end position="216"/>
    </location>
</feature>
<organism evidence="7">
    <name type="scientific">Thermofilum pendens</name>
    <dbReference type="NCBI Taxonomy" id="2269"/>
    <lineage>
        <taxon>Archaea</taxon>
        <taxon>Thermoproteota</taxon>
        <taxon>Thermoprotei</taxon>
        <taxon>Thermofilales</taxon>
        <taxon>Thermofilaceae</taxon>
        <taxon>Thermofilum</taxon>
    </lineage>
</organism>
<evidence type="ECO:0000256" key="2">
    <source>
        <dbReference type="ARBA" id="ARBA00009012"/>
    </source>
</evidence>
<evidence type="ECO:0000256" key="5">
    <source>
        <dbReference type="ARBA" id="ARBA00023136"/>
    </source>
</evidence>
<evidence type="ECO:0000256" key="1">
    <source>
        <dbReference type="ARBA" id="ARBA00004141"/>
    </source>
</evidence>
<dbReference type="GO" id="GO:0016020">
    <property type="term" value="C:membrane"/>
    <property type="evidence" value="ECO:0007669"/>
    <property type="project" value="UniProtKB-SubCell"/>
</dbReference>
<comment type="similarity">
    <text evidence="2">Belongs to the TMEM19 family.</text>
</comment>
<dbReference type="EMBL" id="DTIB01000067">
    <property type="protein sequence ID" value="HGB24973.1"/>
    <property type="molecule type" value="Genomic_DNA"/>
</dbReference>
<protein>
    <submittedName>
        <fullName evidence="7">DUF92 domain-containing protein</fullName>
    </submittedName>
</protein>
<comment type="subcellular location">
    <subcellularLocation>
        <location evidence="1">Membrane</location>
        <topology evidence="1">Multi-pass membrane protein</topology>
    </subcellularLocation>
</comment>
<sequence>MQSLVWNFAAGLLVGLPLAALAYRARALDANAALLSVIFACAYMLPGPVVFAAALTFFASSSVVTRLGYARKEKLGAAESRRGRSAAQVVGAGGAAALLCLLAVVTPHGHSTSFTLAAVAALAASNADTWAAEVGSLSRRKPKLILNPRLPIEPGTSGGVTLLGEVASAAGSALVALVVLALSQLLGIGITAQQVALIALLGWAGELLDSIVGALLQAKYFCETCKVYTDKPVHKCGSKTAFTSGLKFVTNEVTNIISTCTVAAAAVLIFS</sequence>
<dbReference type="Pfam" id="PF01940">
    <property type="entry name" value="DUF92"/>
    <property type="match status" value="1"/>
</dbReference>
<dbReference type="PANTHER" id="PTHR13353">
    <property type="entry name" value="TRANSMEMBRANE PROTEIN 19"/>
    <property type="match status" value="1"/>
</dbReference>
<feature type="transmembrane region" description="Helical" evidence="6">
    <location>
        <begin position="166"/>
        <end position="188"/>
    </location>
</feature>
<proteinExistence type="inferred from homology"/>
<keyword evidence="3 6" id="KW-0812">Transmembrane</keyword>
<accession>A0A7C3SKU8</accession>
<name>A0A7C3SKU8_THEPE</name>
<dbReference type="AlphaFoldDB" id="A0A7C3SKU8"/>
<evidence type="ECO:0000256" key="4">
    <source>
        <dbReference type="ARBA" id="ARBA00022989"/>
    </source>
</evidence>
<comment type="caution">
    <text evidence="7">The sequence shown here is derived from an EMBL/GenBank/DDBJ whole genome shotgun (WGS) entry which is preliminary data.</text>
</comment>
<feature type="transmembrane region" description="Helical" evidence="6">
    <location>
        <begin position="37"/>
        <end position="64"/>
    </location>
</feature>
<gene>
    <name evidence="7" type="ORF">ENV88_02815</name>
</gene>
<reference evidence="7" key="1">
    <citation type="journal article" date="2020" name="mSystems">
        <title>Genome- and Community-Level Interaction Insights into Carbon Utilization and Element Cycling Functions of Hydrothermarchaeota in Hydrothermal Sediment.</title>
        <authorList>
            <person name="Zhou Z."/>
            <person name="Liu Y."/>
            <person name="Xu W."/>
            <person name="Pan J."/>
            <person name="Luo Z.H."/>
            <person name="Li M."/>
        </authorList>
    </citation>
    <scope>NUCLEOTIDE SEQUENCE [LARGE SCALE GENOMIC DNA]</scope>
    <source>
        <strain evidence="7">SpSt-8</strain>
    </source>
</reference>
<dbReference type="PANTHER" id="PTHR13353:SF5">
    <property type="entry name" value="TRANSMEMBRANE PROTEIN 19"/>
    <property type="match status" value="1"/>
</dbReference>
<evidence type="ECO:0000313" key="7">
    <source>
        <dbReference type="EMBL" id="HGB24973.1"/>
    </source>
</evidence>
<evidence type="ECO:0000256" key="3">
    <source>
        <dbReference type="ARBA" id="ARBA00022692"/>
    </source>
</evidence>
<keyword evidence="4 6" id="KW-1133">Transmembrane helix</keyword>
<dbReference type="InterPro" id="IPR002794">
    <property type="entry name" value="DUF92_TMEM19"/>
</dbReference>